<protein>
    <submittedName>
        <fullName evidence="1">Unannotated protein</fullName>
    </submittedName>
</protein>
<evidence type="ECO:0000313" key="1">
    <source>
        <dbReference type="EMBL" id="CAB4873158.1"/>
    </source>
</evidence>
<dbReference type="InterPro" id="IPR024747">
    <property type="entry name" value="Pyridox_Oxase-rel"/>
</dbReference>
<gene>
    <name evidence="1" type="ORF">UFOPK3401_00923</name>
</gene>
<proteinExistence type="predicted"/>
<sequence length="215" mass="23081">MSSLGGTARTTGRRLPELASVDEGDLHAILDAALVAHICVIDQGQPFIVPVGFARANDVVYLHGSTKSRLFTLLASGAPTCLTVTLLDGLVLARSLFESSMHYRSVMVLGSCRVVKGSEKLTALKAISDHLLPGRWGDARLPNAQEDKATMVLALPLDECSVKISSSPPEDSAADLAREVWAGVVPLTENFGEPIASDDLAFDIDVPDYVQRWKR</sequence>
<reference evidence="1" key="1">
    <citation type="submission" date="2020-05" db="EMBL/GenBank/DDBJ databases">
        <authorList>
            <person name="Chiriac C."/>
            <person name="Salcher M."/>
            <person name="Ghai R."/>
            <person name="Kavagutti S V."/>
        </authorList>
    </citation>
    <scope>NUCLEOTIDE SEQUENCE</scope>
</reference>
<dbReference type="EMBL" id="CAFBLM010000039">
    <property type="protein sequence ID" value="CAB4873158.1"/>
    <property type="molecule type" value="Genomic_DNA"/>
</dbReference>
<dbReference type="PANTHER" id="PTHR34071:SF2">
    <property type="entry name" value="FLAVIN-NUCLEOTIDE-BINDING PROTEIN"/>
    <property type="match status" value="1"/>
</dbReference>
<dbReference type="SUPFAM" id="SSF50475">
    <property type="entry name" value="FMN-binding split barrel"/>
    <property type="match status" value="1"/>
</dbReference>
<dbReference type="Pfam" id="PF12900">
    <property type="entry name" value="Pyridox_ox_2"/>
    <property type="match status" value="1"/>
</dbReference>
<accession>A0A6J7DUA6</accession>
<organism evidence="1">
    <name type="scientific">freshwater metagenome</name>
    <dbReference type="NCBI Taxonomy" id="449393"/>
    <lineage>
        <taxon>unclassified sequences</taxon>
        <taxon>metagenomes</taxon>
        <taxon>ecological metagenomes</taxon>
    </lineage>
</organism>
<name>A0A6J7DUA6_9ZZZZ</name>
<dbReference type="Gene3D" id="2.30.110.10">
    <property type="entry name" value="Electron Transport, Fmn-binding Protein, Chain A"/>
    <property type="match status" value="1"/>
</dbReference>
<dbReference type="InterPro" id="IPR012349">
    <property type="entry name" value="Split_barrel_FMN-bd"/>
</dbReference>
<dbReference type="PANTHER" id="PTHR34071">
    <property type="entry name" value="5-NITROIMIDAZOLE ANTIBIOTICS RESISTANCE PROTEIN, NIMA-FAMILY-RELATED PROTEIN-RELATED"/>
    <property type="match status" value="1"/>
</dbReference>
<dbReference type="AlphaFoldDB" id="A0A6J7DUA6"/>